<evidence type="ECO:0000313" key="2">
    <source>
        <dbReference type="Proteomes" id="UP000245340"/>
    </source>
</evidence>
<feature type="compositionally biased region" description="Basic residues" evidence="1">
    <location>
        <begin position="39"/>
        <end position="49"/>
    </location>
</feature>
<proteinExistence type="predicted"/>
<dbReference type="AlphaFoldDB" id="A0A9B0GXG5"/>
<name>A0A9B0GXG5_ODORO</name>
<gene>
    <name evidence="3" type="primary">LOC101370819</name>
</gene>
<accession>A0A9B0GXG5</accession>
<feature type="compositionally biased region" description="Basic residues" evidence="1">
    <location>
        <begin position="124"/>
        <end position="138"/>
    </location>
</feature>
<organism evidence="2 3">
    <name type="scientific">Odobenus rosmarus divergens</name>
    <name type="common">Pacific walrus</name>
    <dbReference type="NCBI Taxonomy" id="9708"/>
    <lineage>
        <taxon>Eukaryota</taxon>
        <taxon>Metazoa</taxon>
        <taxon>Chordata</taxon>
        <taxon>Craniata</taxon>
        <taxon>Vertebrata</taxon>
        <taxon>Euteleostomi</taxon>
        <taxon>Mammalia</taxon>
        <taxon>Eutheria</taxon>
        <taxon>Laurasiatheria</taxon>
        <taxon>Carnivora</taxon>
        <taxon>Caniformia</taxon>
        <taxon>Pinnipedia</taxon>
        <taxon>Odobenidae</taxon>
        <taxon>Odobenus</taxon>
    </lineage>
</organism>
<feature type="region of interest" description="Disordered" evidence="1">
    <location>
        <begin position="1"/>
        <end position="238"/>
    </location>
</feature>
<feature type="compositionally biased region" description="Basic residues" evidence="1">
    <location>
        <begin position="203"/>
        <end position="223"/>
    </location>
</feature>
<feature type="compositionally biased region" description="Low complexity" evidence="1">
    <location>
        <begin position="151"/>
        <end position="160"/>
    </location>
</feature>
<dbReference type="Proteomes" id="UP000245340">
    <property type="component" value="Unplaced"/>
</dbReference>
<reference evidence="3" key="1">
    <citation type="submission" date="2025-08" db="UniProtKB">
        <authorList>
            <consortium name="RefSeq"/>
        </authorList>
    </citation>
    <scope>IDENTIFICATION</scope>
</reference>
<feature type="compositionally biased region" description="Polar residues" evidence="1">
    <location>
        <begin position="92"/>
        <end position="107"/>
    </location>
</feature>
<feature type="compositionally biased region" description="Basic and acidic residues" evidence="1">
    <location>
        <begin position="167"/>
        <end position="177"/>
    </location>
</feature>
<evidence type="ECO:0000256" key="1">
    <source>
        <dbReference type="SAM" id="MobiDB-lite"/>
    </source>
</evidence>
<keyword evidence="2" id="KW-1185">Reference proteome</keyword>
<sequence>MSRENHQPTEPLHPRCSAHCDRAARAAAAAQPPPGTHSLARRPGRRRREGRGGGGEDEKEEKRGRKRGRIGTGGGGGGEEGEGSPALRGLSAKQTPQKKVISVQASALESFFPPRSGSGSQQGRSRRPGGGKPKRRVSVRGGTASLPQPLAAETAAASRASRVRGRVAFEKGSENKQLKMAATAAASHAPQRHRPELSAAAHRAGRHHLRRTRGRGGWRRKVFRANQADRKDGQEERA</sequence>
<feature type="compositionally biased region" description="Basic and acidic residues" evidence="1">
    <location>
        <begin position="227"/>
        <end position="238"/>
    </location>
</feature>
<dbReference type="RefSeq" id="XP_004406586.1">
    <property type="nucleotide sequence ID" value="XM_004406529.1"/>
</dbReference>
<feature type="compositionally biased region" description="Low complexity" evidence="1">
    <location>
        <begin position="113"/>
        <end position="123"/>
    </location>
</feature>
<evidence type="ECO:0000313" key="3">
    <source>
        <dbReference type="RefSeq" id="XP_004406586.1"/>
    </source>
</evidence>
<feature type="compositionally biased region" description="Basic and acidic residues" evidence="1">
    <location>
        <begin position="50"/>
        <end position="63"/>
    </location>
</feature>
<protein>
    <submittedName>
        <fullName evidence="3">Uncharacterized protein LOC101370819</fullName>
    </submittedName>
</protein>